<organism evidence="2 3">
    <name type="scientific">Paramecium primaurelia</name>
    <dbReference type="NCBI Taxonomy" id="5886"/>
    <lineage>
        <taxon>Eukaryota</taxon>
        <taxon>Sar</taxon>
        <taxon>Alveolata</taxon>
        <taxon>Ciliophora</taxon>
        <taxon>Intramacronucleata</taxon>
        <taxon>Oligohymenophorea</taxon>
        <taxon>Peniculida</taxon>
        <taxon>Parameciidae</taxon>
        <taxon>Paramecium</taxon>
    </lineage>
</organism>
<reference evidence="2" key="1">
    <citation type="submission" date="2021-01" db="EMBL/GenBank/DDBJ databases">
        <authorList>
            <consortium name="Genoscope - CEA"/>
            <person name="William W."/>
        </authorList>
    </citation>
    <scope>NUCLEOTIDE SEQUENCE</scope>
</reference>
<evidence type="ECO:0000259" key="1">
    <source>
        <dbReference type="Pfam" id="PF00498"/>
    </source>
</evidence>
<dbReference type="PANTHER" id="PTHR46210:SF1">
    <property type="entry name" value="FHA DOMAIN-CONTAINING PROTEIN"/>
    <property type="match status" value="1"/>
</dbReference>
<gene>
    <name evidence="2" type="ORF">PPRIM_AZ9-3.1.T0420108</name>
</gene>
<dbReference type="OMA" id="HEGMQIV"/>
<dbReference type="EMBL" id="CAJJDM010000041">
    <property type="protein sequence ID" value="CAD8068337.1"/>
    <property type="molecule type" value="Genomic_DNA"/>
</dbReference>
<accession>A0A8S1LKX2</accession>
<evidence type="ECO:0000313" key="2">
    <source>
        <dbReference type="EMBL" id="CAD8068337.1"/>
    </source>
</evidence>
<comment type="caution">
    <text evidence="2">The sequence shown here is derived from an EMBL/GenBank/DDBJ whole genome shotgun (WGS) entry which is preliminary data.</text>
</comment>
<dbReference type="PANTHER" id="PTHR46210">
    <property type="entry name" value="FHA DOMAIN-CONTAINING PROTEIN"/>
    <property type="match status" value="1"/>
</dbReference>
<dbReference type="Proteomes" id="UP000688137">
    <property type="component" value="Unassembled WGS sequence"/>
</dbReference>
<feature type="domain" description="FHA" evidence="1">
    <location>
        <begin position="285"/>
        <end position="363"/>
    </location>
</feature>
<keyword evidence="3" id="KW-1185">Reference proteome</keyword>
<sequence>MDSAFLFWEKYFNNQIEVSWDEFSDSFSKFIQQFGSIILDEEQLLFIKQIIDPDYRNVIKIGDYIIFYEIYWKIQSKRQALFKHQFTLQSFQIPKQTLRCIQLKVLYITNGYPDQFRDIQITRTTQNNLPLKQEEVFTIGSGQNCDLQILNDLKVNPIHTKLIWTPNNLFLIKDNSKSFRTCLRIKQQLILDAYMIIKFNQETIFQVKYIQPIPKFSNQISTNQESLKNSLPDLLKQLNQYKSVQEYRERKVNLIQHNEEPILILEFIGGPMKGREFTLNPNQEYTLGCGKTCSIVIRDATLQKEHCSIKFKNNQWLIQPKESNHLDPTQFGTFVMLANQQQYDLYLPSKCHVLHEGMQIVIGPILFQIHYFS</sequence>
<dbReference type="CDD" id="cd00060">
    <property type="entry name" value="FHA"/>
    <property type="match status" value="2"/>
</dbReference>
<proteinExistence type="predicted"/>
<protein>
    <recommendedName>
        <fullName evidence="1">FHA domain-containing protein</fullName>
    </recommendedName>
</protein>
<evidence type="ECO:0000313" key="3">
    <source>
        <dbReference type="Proteomes" id="UP000688137"/>
    </source>
</evidence>
<name>A0A8S1LKX2_PARPR</name>
<dbReference type="InterPro" id="IPR000253">
    <property type="entry name" value="FHA_dom"/>
</dbReference>
<dbReference type="AlphaFoldDB" id="A0A8S1LKX2"/>
<dbReference type="Pfam" id="PF00498">
    <property type="entry name" value="FHA"/>
    <property type="match status" value="1"/>
</dbReference>